<proteinExistence type="inferred from homology"/>
<dbReference type="InterPro" id="IPR027443">
    <property type="entry name" value="IPNS-like_sf"/>
</dbReference>
<evidence type="ECO:0000256" key="2">
    <source>
        <dbReference type="ARBA" id="ARBA00022723"/>
    </source>
</evidence>
<dbReference type="Gramene" id="Kaladp0053s0079.1.v1.1">
    <property type="protein sequence ID" value="Kaladp0053s0079.1.v1.1"/>
    <property type="gene ID" value="Kaladp0053s0079.v1.1"/>
</dbReference>
<dbReference type="OMA" id="EFTHSEL"/>
<evidence type="ECO:0000313" key="8">
    <source>
        <dbReference type="Proteomes" id="UP000594263"/>
    </source>
</evidence>
<dbReference type="SUPFAM" id="SSF51197">
    <property type="entry name" value="Clavaminate synthase-like"/>
    <property type="match status" value="1"/>
</dbReference>
<dbReference type="PROSITE" id="PS51471">
    <property type="entry name" value="FE2OG_OXY"/>
    <property type="match status" value="1"/>
</dbReference>
<evidence type="ECO:0000256" key="1">
    <source>
        <dbReference type="ARBA" id="ARBA00008056"/>
    </source>
</evidence>
<evidence type="ECO:0000313" key="7">
    <source>
        <dbReference type="EnsemblPlants" id="Kaladp0053s0079.1.v1.1"/>
    </source>
</evidence>
<dbReference type="AlphaFoldDB" id="A0A7N0U2N5"/>
<keyword evidence="2 5" id="KW-0479">Metal-binding</keyword>
<dbReference type="InterPro" id="IPR026992">
    <property type="entry name" value="DIOX_N"/>
</dbReference>
<dbReference type="GO" id="GO:0046872">
    <property type="term" value="F:metal ion binding"/>
    <property type="evidence" value="ECO:0007669"/>
    <property type="project" value="UniProtKB-KW"/>
</dbReference>
<accession>A0A7N0U2N5</accession>
<organism evidence="7 8">
    <name type="scientific">Kalanchoe fedtschenkoi</name>
    <name type="common">Lavender scallops</name>
    <name type="synonym">South American air plant</name>
    <dbReference type="NCBI Taxonomy" id="63787"/>
    <lineage>
        <taxon>Eukaryota</taxon>
        <taxon>Viridiplantae</taxon>
        <taxon>Streptophyta</taxon>
        <taxon>Embryophyta</taxon>
        <taxon>Tracheophyta</taxon>
        <taxon>Spermatophyta</taxon>
        <taxon>Magnoliopsida</taxon>
        <taxon>eudicotyledons</taxon>
        <taxon>Gunneridae</taxon>
        <taxon>Pentapetalae</taxon>
        <taxon>Saxifragales</taxon>
        <taxon>Crassulaceae</taxon>
        <taxon>Kalanchoe</taxon>
    </lineage>
</organism>
<dbReference type="Proteomes" id="UP000594263">
    <property type="component" value="Unplaced"/>
</dbReference>
<dbReference type="PANTHER" id="PTHR47991">
    <property type="entry name" value="OXOGLUTARATE/IRON-DEPENDENT DIOXYGENASE"/>
    <property type="match status" value="1"/>
</dbReference>
<reference evidence="7" key="1">
    <citation type="submission" date="2021-01" db="UniProtKB">
        <authorList>
            <consortium name="EnsemblPlants"/>
        </authorList>
    </citation>
    <scope>IDENTIFICATION</scope>
</reference>
<dbReference type="InterPro" id="IPR005123">
    <property type="entry name" value="Oxoglu/Fe-dep_dioxygenase_dom"/>
</dbReference>
<keyword evidence="3 5" id="KW-0560">Oxidoreductase</keyword>
<dbReference type="Pfam" id="PF14226">
    <property type="entry name" value="DIOX_N"/>
    <property type="match status" value="1"/>
</dbReference>
<name>A0A7N0U2N5_KALFE</name>
<dbReference type="Pfam" id="PF03171">
    <property type="entry name" value="2OG-FeII_Oxy"/>
    <property type="match status" value="1"/>
</dbReference>
<dbReference type="EnsemblPlants" id="Kaladp0053s0079.1.v1.1">
    <property type="protein sequence ID" value="Kaladp0053s0079.1.v1.1"/>
    <property type="gene ID" value="Kaladp0053s0079.v1.1"/>
</dbReference>
<evidence type="ECO:0000256" key="4">
    <source>
        <dbReference type="ARBA" id="ARBA00023004"/>
    </source>
</evidence>
<dbReference type="FunFam" id="2.60.120.330:FF:000001">
    <property type="entry name" value="Protein SRG1"/>
    <property type="match status" value="1"/>
</dbReference>
<sequence>MHPVRLGNTLKVPVVQELANKALSQLPPRYVRRRRPELPNNHHEEQQVPVIDFRKLLSDEFTHSELLNLHSACADWGFFQMVNHGVREELLEKVKTEVQEFFKLPVEEKGKYGQLPDDLEGYGQAFVKSDEQKLDWADLFYMTTLPVSMRRPHLLPKLPPLLRDAIEEYSSEMKSLSRNLIGFFANALEMDVEELNDLFEEGSQAMRFNYYPPCPQPELAIGLTPHSDAVGFTILLHVNDKEGLEIRKDGKWVPITPIPNALVVNIGDVLEIVTNGVYRSIEHRGVVNSEKERLSLATFIFPRLDAEISPASRTVTSENPAKFRKIVFMEFLKGFYAKELDGKSQLEILRV</sequence>
<keyword evidence="4 5" id="KW-0408">Iron</keyword>
<evidence type="ECO:0000259" key="6">
    <source>
        <dbReference type="PROSITE" id="PS51471"/>
    </source>
</evidence>
<evidence type="ECO:0000256" key="3">
    <source>
        <dbReference type="ARBA" id="ARBA00023002"/>
    </source>
</evidence>
<dbReference type="GO" id="GO:0016491">
    <property type="term" value="F:oxidoreductase activity"/>
    <property type="evidence" value="ECO:0007669"/>
    <property type="project" value="UniProtKB-KW"/>
</dbReference>
<dbReference type="Gene3D" id="2.60.120.330">
    <property type="entry name" value="B-lactam Antibiotic, Isopenicillin N Synthase, Chain"/>
    <property type="match status" value="1"/>
</dbReference>
<evidence type="ECO:0000256" key="5">
    <source>
        <dbReference type="RuleBase" id="RU003682"/>
    </source>
</evidence>
<dbReference type="InterPro" id="IPR044861">
    <property type="entry name" value="IPNS-like_FE2OG_OXY"/>
</dbReference>
<keyword evidence="8" id="KW-1185">Reference proteome</keyword>
<feature type="domain" description="Fe2OG dioxygenase" evidence="6">
    <location>
        <begin position="202"/>
        <end position="302"/>
    </location>
</feature>
<comment type="similarity">
    <text evidence="1 5">Belongs to the iron/ascorbate-dependent oxidoreductase family.</text>
</comment>
<dbReference type="InterPro" id="IPR050295">
    <property type="entry name" value="Plant_2OG-oxidoreductases"/>
</dbReference>
<protein>
    <recommendedName>
        <fullName evidence="6">Fe2OG dioxygenase domain-containing protein</fullName>
    </recommendedName>
</protein>